<reference evidence="4 5" key="1">
    <citation type="journal article" date="2009" name="Stand. Genomic Sci.">
        <title>Complete genome sequence of Beutenbergia cavernae type strain (HKI 0122).</title>
        <authorList>
            <person name="Land M."/>
            <person name="Pukall R."/>
            <person name="Abt B."/>
            <person name="Goker M."/>
            <person name="Rohde M."/>
            <person name="Glavina Del Rio T."/>
            <person name="Tice H."/>
            <person name="Copeland A."/>
            <person name="Cheng J.F."/>
            <person name="Lucas S."/>
            <person name="Chen F."/>
            <person name="Nolan M."/>
            <person name="Bruce D."/>
            <person name="Goodwin L."/>
            <person name="Pitluck S."/>
            <person name="Ivanova N."/>
            <person name="Mavromatis K."/>
            <person name="Ovchinnikova G."/>
            <person name="Pati A."/>
            <person name="Chen A."/>
            <person name="Palaniappan K."/>
            <person name="Hauser L."/>
            <person name="Chang Y.J."/>
            <person name="Jefferies C.C."/>
            <person name="Saunders E."/>
            <person name="Brettin T."/>
            <person name="Detter J.C."/>
            <person name="Han C."/>
            <person name="Chain P."/>
            <person name="Bristow J."/>
            <person name="Eisen J.A."/>
            <person name="Markowitz V."/>
            <person name="Hugenholtz P."/>
            <person name="Kyrpides N.C."/>
            <person name="Klenk H.P."/>
            <person name="Lapidus A."/>
        </authorList>
    </citation>
    <scope>NUCLEOTIDE SEQUENCE [LARGE SCALE GENOMIC DNA]</scope>
    <source>
        <strain evidence="5">ATCC BAA-8 / DSM 12333 / NBRC 16432</strain>
    </source>
</reference>
<evidence type="ECO:0000313" key="5">
    <source>
        <dbReference type="Proteomes" id="UP000007962"/>
    </source>
</evidence>
<dbReference type="GO" id="GO:0005524">
    <property type="term" value="F:ATP binding"/>
    <property type="evidence" value="ECO:0007669"/>
    <property type="project" value="UniProtKB-KW"/>
</dbReference>
<dbReference type="Proteomes" id="UP000007962">
    <property type="component" value="Chromosome"/>
</dbReference>
<dbReference type="PROSITE" id="PS50893">
    <property type="entry name" value="ABC_TRANSPORTER_2"/>
    <property type="match status" value="1"/>
</dbReference>
<dbReference type="STRING" id="471853.Bcav_0485"/>
<evidence type="ECO:0000256" key="1">
    <source>
        <dbReference type="ARBA" id="ARBA00022741"/>
    </source>
</evidence>
<name>C5BX73_BEUC1</name>
<dbReference type="eggNOG" id="COG1131">
    <property type="taxonomic scope" value="Bacteria"/>
</dbReference>
<evidence type="ECO:0000256" key="2">
    <source>
        <dbReference type="ARBA" id="ARBA00022840"/>
    </source>
</evidence>
<dbReference type="Pfam" id="PF00005">
    <property type="entry name" value="ABC_tran"/>
    <property type="match status" value="1"/>
</dbReference>
<keyword evidence="2" id="KW-0067">ATP-binding</keyword>
<dbReference type="RefSeq" id="WP_012725528.1">
    <property type="nucleotide sequence ID" value="NC_012669.1"/>
</dbReference>
<sequence>MTPAPFGAELRDVVVRYGDEQALDGADVAFRPGIITGLIGRNGAGKTTLLSLLASLRRPTSGTVRVDGVDPFEDPLVMAGVHLVRESGDVIGDEPVRRTLRYYAATRPNWSTDLAAELLDVFAIVTKKSPNSLSRGQRSALGAVLGLASRAPLTIFDEVYLSMDAPSRYAFYDAVLADYAEHPRTIIISSHLIEEVERLFEDVVIIDRGRVLVADSADAIRARGTGLTGPADAVEAIAREHTVLARQRLGGVVRVTLDVALDDDARRAVRAAGVEVDSVGLQDLFVHLTRKETP</sequence>
<keyword evidence="1" id="KW-0547">Nucleotide-binding</keyword>
<dbReference type="InterPro" id="IPR003593">
    <property type="entry name" value="AAA+_ATPase"/>
</dbReference>
<dbReference type="KEGG" id="bcv:Bcav_0485"/>
<dbReference type="HOGENOM" id="CLU_000604_1_2_11"/>
<dbReference type="PANTHER" id="PTHR43158:SF5">
    <property type="entry name" value="ABC TRANSPORTER, ATP-BINDING PROTEIN"/>
    <property type="match status" value="1"/>
</dbReference>
<dbReference type="SMART" id="SM00382">
    <property type="entry name" value="AAA"/>
    <property type="match status" value="1"/>
</dbReference>
<gene>
    <name evidence="4" type="ordered locus">Bcav_0485</name>
</gene>
<keyword evidence="5" id="KW-1185">Reference proteome</keyword>
<accession>C5BX73</accession>
<protein>
    <submittedName>
        <fullName evidence="4">ABC transporter related</fullName>
    </submittedName>
</protein>
<dbReference type="InterPro" id="IPR027417">
    <property type="entry name" value="P-loop_NTPase"/>
</dbReference>
<dbReference type="SUPFAM" id="SSF52540">
    <property type="entry name" value="P-loop containing nucleoside triphosphate hydrolases"/>
    <property type="match status" value="1"/>
</dbReference>
<dbReference type="PANTHER" id="PTHR43158">
    <property type="entry name" value="SKFA PEPTIDE EXPORT ATP-BINDING PROTEIN SKFE"/>
    <property type="match status" value="1"/>
</dbReference>
<evidence type="ECO:0000259" key="3">
    <source>
        <dbReference type="PROSITE" id="PS50893"/>
    </source>
</evidence>
<dbReference type="EMBL" id="CP001618">
    <property type="protein sequence ID" value="ACQ78748.1"/>
    <property type="molecule type" value="Genomic_DNA"/>
</dbReference>
<feature type="domain" description="ABC transporter" evidence="3">
    <location>
        <begin position="8"/>
        <end position="233"/>
    </location>
</feature>
<organism evidence="4 5">
    <name type="scientific">Beutenbergia cavernae (strain ATCC BAA-8 / DSM 12333 / CCUG 43141 / JCM 11478 / NBRC 16432 / NCIMB 13614 / HKI 0122)</name>
    <dbReference type="NCBI Taxonomy" id="471853"/>
    <lineage>
        <taxon>Bacteria</taxon>
        <taxon>Bacillati</taxon>
        <taxon>Actinomycetota</taxon>
        <taxon>Actinomycetes</taxon>
        <taxon>Micrococcales</taxon>
        <taxon>Beutenbergiaceae</taxon>
        <taxon>Beutenbergia</taxon>
    </lineage>
</organism>
<dbReference type="OrthoDB" id="9804819at2"/>
<dbReference type="AlphaFoldDB" id="C5BX73"/>
<dbReference type="InterPro" id="IPR003439">
    <property type="entry name" value="ABC_transporter-like_ATP-bd"/>
</dbReference>
<dbReference type="Gene3D" id="3.40.50.300">
    <property type="entry name" value="P-loop containing nucleotide triphosphate hydrolases"/>
    <property type="match status" value="1"/>
</dbReference>
<evidence type="ECO:0000313" key="4">
    <source>
        <dbReference type="EMBL" id="ACQ78748.1"/>
    </source>
</evidence>
<proteinExistence type="predicted"/>
<dbReference type="GO" id="GO:0016887">
    <property type="term" value="F:ATP hydrolysis activity"/>
    <property type="evidence" value="ECO:0007669"/>
    <property type="project" value="InterPro"/>
</dbReference>